<organism evidence="1 2">
    <name type="scientific">Ranatra chinensis</name>
    <dbReference type="NCBI Taxonomy" id="642074"/>
    <lineage>
        <taxon>Eukaryota</taxon>
        <taxon>Metazoa</taxon>
        <taxon>Ecdysozoa</taxon>
        <taxon>Arthropoda</taxon>
        <taxon>Hexapoda</taxon>
        <taxon>Insecta</taxon>
        <taxon>Pterygota</taxon>
        <taxon>Neoptera</taxon>
        <taxon>Paraneoptera</taxon>
        <taxon>Hemiptera</taxon>
        <taxon>Heteroptera</taxon>
        <taxon>Panheteroptera</taxon>
        <taxon>Nepomorpha</taxon>
        <taxon>Nepidae</taxon>
        <taxon>Ranatrinae</taxon>
        <taxon>Ranatra</taxon>
    </lineage>
</organism>
<accession>A0ABD0ZG04</accession>
<dbReference type="EMBL" id="JBFDAA010000003">
    <property type="protein sequence ID" value="KAL1138989.1"/>
    <property type="molecule type" value="Genomic_DNA"/>
</dbReference>
<comment type="caution">
    <text evidence="1">The sequence shown here is derived from an EMBL/GenBank/DDBJ whole genome shotgun (WGS) entry which is preliminary data.</text>
</comment>
<reference evidence="1 2" key="1">
    <citation type="submission" date="2024-07" db="EMBL/GenBank/DDBJ databases">
        <title>Chromosome-level genome assembly of the water stick insect Ranatra chinensis (Heteroptera: Nepidae).</title>
        <authorList>
            <person name="Liu X."/>
        </authorList>
    </citation>
    <scope>NUCLEOTIDE SEQUENCE [LARGE SCALE GENOMIC DNA]</scope>
    <source>
        <strain evidence="1">Cailab_2021Rc</strain>
        <tissue evidence="1">Muscle</tissue>
    </source>
</reference>
<evidence type="ECO:0000313" key="2">
    <source>
        <dbReference type="Proteomes" id="UP001558652"/>
    </source>
</evidence>
<gene>
    <name evidence="1" type="ORF">AAG570_009050</name>
</gene>
<dbReference type="AlphaFoldDB" id="A0ABD0ZG04"/>
<keyword evidence="2" id="KW-1185">Reference proteome</keyword>
<name>A0ABD0ZG04_9HEMI</name>
<sequence length="198" mass="21919">MAISRNRFGPMKAEQEMTDPVFSVPLVEVPMPSTASITNGLGRLKMAFSRNRLGPRNSERKGRGWQNGPVIHTGLHPPLYKMTAEPAKMHHFYLEPHTTHTLQINRGSYKMALSKAALFALLLVGLVAVGSCLSPAKPAGPYRPPPPPRPNYHPRLRRTVDYLVDYQPEIVEGARYKRLSPPIVVVPLPPPPPSPPMA</sequence>
<evidence type="ECO:0000313" key="1">
    <source>
        <dbReference type="EMBL" id="KAL1138989.1"/>
    </source>
</evidence>
<protein>
    <submittedName>
        <fullName evidence="1">Uncharacterized protein</fullName>
    </submittedName>
</protein>
<dbReference type="Proteomes" id="UP001558652">
    <property type="component" value="Unassembled WGS sequence"/>
</dbReference>
<proteinExistence type="predicted"/>